<evidence type="ECO:0000313" key="12">
    <source>
        <dbReference type="Proteomes" id="UP001589608"/>
    </source>
</evidence>
<dbReference type="InterPro" id="IPR051083">
    <property type="entry name" value="GrpII_Intron_Splice-Mob/Def"/>
</dbReference>
<keyword evidence="3 11" id="KW-0548">Nucleotidyltransferase</keyword>
<evidence type="ECO:0000256" key="3">
    <source>
        <dbReference type="ARBA" id="ARBA00022695"/>
    </source>
</evidence>
<accession>A0ABV5MQN5</accession>
<evidence type="ECO:0000256" key="2">
    <source>
        <dbReference type="ARBA" id="ARBA00022679"/>
    </source>
</evidence>
<evidence type="ECO:0000256" key="1">
    <source>
        <dbReference type="ARBA" id="ARBA00012493"/>
    </source>
</evidence>
<dbReference type="PANTHER" id="PTHR34047:SF7">
    <property type="entry name" value="RNA-DIRECTED DNA POLYMERASE"/>
    <property type="match status" value="1"/>
</dbReference>
<gene>
    <name evidence="11" type="ORF">ACFFTR_49620</name>
</gene>
<dbReference type="GO" id="GO:0003964">
    <property type="term" value="F:RNA-directed DNA polymerase activity"/>
    <property type="evidence" value="ECO:0007669"/>
    <property type="project" value="UniProtKB-KW"/>
</dbReference>
<sequence>MAIFSVEDLAQHAGVSTQTLEELAESLPSGAGTLYSRLTFPKKRGGFREVVSPRKTLDVVTKNLHRSFLDVFRYRPPEHVHGFVKGRSTISNASEHLGRTCVLRVDLKSFFPSIDSTRLKAAFLERVYDEKAAELCVRVVTISDKLPVGVSTSPFLSNLVFRATDYALLDYARAEGLGLTRYVDDLSFSGEVEDRHLSDITRILEDLGWRVNTRKTAFMRRGGPQYVTGLYVGAPDRPRIPRKTKRRMRWILHVISRFGYETYMTEFGGLEAGMIPQRLLGWSCYVASVEPDVGFPLFRAFREILPESYTPPSYYAGEIAGIRIIHELDDLR</sequence>
<keyword evidence="2 11" id="KW-0808">Transferase</keyword>
<keyword evidence="5" id="KW-0460">Magnesium</keyword>
<evidence type="ECO:0000256" key="7">
    <source>
        <dbReference type="ARBA" id="ARBA00023118"/>
    </source>
</evidence>
<dbReference type="SUPFAM" id="SSF56672">
    <property type="entry name" value="DNA/RNA polymerases"/>
    <property type="match status" value="1"/>
</dbReference>
<name>A0ABV5MQN5_9ACTN</name>
<dbReference type="Proteomes" id="UP001589608">
    <property type="component" value="Unassembled WGS sequence"/>
</dbReference>
<reference evidence="11 12" key="1">
    <citation type="submission" date="2024-09" db="EMBL/GenBank/DDBJ databases">
        <authorList>
            <person name="Sun Q."/>
            <person name="Mori K."/>
        </authorList>
    </citation>
    <scope>NUCLEOTIDE SEQUENCE [LARGE SCALE GENOMIC DNA]</scope>
    <source>
        <strain evidence="11 12">JCM 3307</strain>
    </source>
</reference>
<evidence type="ECO:0000256" key="4">
    <source>
        <dbReference type="ARBA" id="ARBA00022723"/>
    </source>
</evidence>
<dbReference type="InterPro" id="IPR000123">
    <property type="entry name" value="Reverse_transcriptase_msDNA"/>
</dbReference>
<keyword evidence="12" id="KW-1185">Reference proteome</keyword>
<comment type="catalytic activity">
    <reaction evidence="9">
        <text>DNA(n) + a 2'-deoxyribonucleoside 5'-triphosphate = DNA(n+1) + diphosphate</text>
        <dbReference type="Rhea" id="RHEA:22508"/>
        <dbReference type="Rhea" id="RHEA-COMP:17339"/>
        <dbReference type="Rhea" id="RHEA-COMP:17340"/>
        <dbReference type="ChEBI" id="CHEBI:33019"/>
        <dbReference type="ChEBI" id="CHEBI:61560"/>
        <dbReference type="ChEBI" id="CHEBI:173112"/>
        <dbReference type="EC" id="2.7.7.49"/>
    </reaction>
</comment>
<feature type="domain" description="Reverse transcriptase" evidence="10">
    <location>
        <begin position="21"/>
        <end position="255"/>
    </location>
</feature>
<keyword evidence="6 11" id="KW-0695">RNA-directed DNA polymerase</keyword>
<comment type="similarity">
    <text evidence="8">Belongs to the bacterial reverse transcriptase family.</text>
</comment>
<keyword evidence="4" id="KW-0479">Metal-binding</keyword>
<evidence type="ECO:0000256" key="6">
    <source>
        <dbReference type="ARBA" id="ARBA00022918"/>
    </source>
</evidence>
<dbReference type="PRINTS" id="PR00866">
    <property type="entry name" value="RNADNAPOLMS"/>
</dbReference>
<dbReference type="PROSITE" id="PS50878">
    <property type="entry name" value="RT_POL"/>
    <property type="match status" value="1"/>
</dbReference>
<keyword evidence="7" id="KW-0051">Antiviral defense</keyword>
<dbReference type="CDD" id="cd03487">
    <property type="entry name" value="RT_Bac_retron_II"/>
    <property type="match status" value="1"/>
</dbReference>
<evidence type="ECO:0000256" key="8">
    <source>
        <dbReference type="ARBA" id="ARBA00034120"/>
    </source>
</evidence>
<evidence type="ECO:0000256" key="5">
    <source>
        <dbReference type="ARBA" id="ARBA00022842"/>
    </source>
</evidence>
<proteinExistence type="inferred from homology"/>
<dbReference type="InterPro" id="IPR000477">
    <property type="entry name" value="RT_dom"/>
</dbReference>
<dbReference type="RefSeq" id="WP_223099778.1">
    <property type="nucleotide sequence ID" value="NZ_JBHMCA010000084.1"/>
</dbReference>
<evidence type="ECO:0000313" key="11">
    <source>
        <dbReference type="EMBL" id="MFB9451176.1"/>
    </source>
</evidence>
<protein>
    <recommendedName>
        <fullName evidence="1">RNA-directed DNA polymerase</fullName>
        <ecNumber evidence="1">2.7.7.49</ecNumber>
    </recommendedName>
</protein>
<dbReference type="PANTHER" id="PTHR34047">
    <property type="entry name" value="NUCLEAR INTRON MATURASE 1, MITOCHONDRIAL-RELATED"/>
    <property type="match status" value="1"/>
</dbReference>
<comment type="caution">
    <text evidence="11">The sequence shown here is derived from an EMBL/GenBank/DDBJ whole genome shotgun (WGS) entry which is preliminary data.</text>
</comment>
<dbReference type="Pfam" id="PF00078">
    <property type="entry name" value="RVT_1"/>
    <property type="match status" value="1"/>
</dbReference>
<organism evidence="11 12">
    <name type="scientific">Dactylosporangium vinaceum</name>
    <dbReference type="NCBI Taxonomy" id="53362"/>
    <lineage>
        <taxon>Bacteria</taxon>
        <taxon>Bacillati</taxon>
        <taxon>Actinomycetota</taxon>
        <taxon>Actinomycetes</taxon>
        <taxon>Micromonosporales</taxon>
        <taxon>Micromonosporaceae</taxon>
        <taxon>Dactylosporangium</taxon>
    </lineage>
</organism>
<evidence type="ECO:0000256" key="9">
    <source>
        <dbReference type="ARBA" id="ARBA00048173"/>
    </source>
</evidence>
<dbReference type="EMBL" id="JBHMCA010000084">
    <property type="protein sequence ID" value="MFB9451176.1"/>
    <property type="molecule type" value="Genomic_DNA"/>
</dbReference>
<evidence type="ECO:0000259" key="10">
    <source>
        <dbReference type="PROSITE" id="PS50878"/>
    </source>
</evidence>
<dbReference type="EC" id="2.7.7.49" evidence="1"/>
<dbReference type="InterPro" id="IPR043502">
    <property type="entry name" value="DNA/RNA_pol_sf"/>
</dbReference>